<dbReference type="PANTHER" id="PTHR16631:SF24">
    <property type="entry name" value="FAMILY 17 GLUCOSIDASE SCW11-RELATED"/>
    <property type="match status" value="1"/>
</dbReference>
<evidence type="ECO:0000256" key="2">
    <source>
        <dbReference type="ARBA" id="ARBA00008773"/>
    </source>
</evidence>
<dbReference type="EMBL" id="JABWAB010000006">
    <property type="protein sequence ID" value="KAF6048838.1"/>
    <property type="molecule type" value="Genomic_DNA"/>
</dbReference>
<dbReference type="InterPro" id="IPR050732">
    <property type="entry name" value="Beta-glucan_modifiers"/>
</dbReference>
<gene>
    <name evidence="10" type="ORF">FOB60_004222</name>
</gene>
<dbReference type="InterPro" id="IPR017853">
    <property type="entry name" value="GH"/>
</dbReference>
<sequence>MFAILFTFFLFNLISAAPIPAIITRYHTAAPVTQVVTQTTGTTTVWLPPVGIYVLADGSSSTSTVWSGQWNTYPATFTSVLTPDNANTQPDAQPTTAADTTPTPATTTAAAETTANTQPTNEQNGETTPAATTAQPETTSTAAPEQQTNQQTTEQDQPTTEQNQQTQQTSSTTSSNDTPSSSSSSTSETSSSSESSGSLSPPSTIVYSPYADDRSCKSSDEINSDLQLIYNKGIKQIRSYGTDCGSLSTVLSKCNQLGIKVNQGVWVSQDGVDSADDQIDQVIEYGQQNGWDIFNLFTFGNEAINSKYVDVDSLMTKLDSVRTKMRNAGYNGPVTTAEPPATYINYPQLCTDTSMDIVAINPHSYFNEGISPDKAGDYVTTQQSQVAKLCKGKSVWITETGYPSQGATLGLNVPSPKNQEIAIKSILDSTGGDVTILTTYNDFWKDPGPYGIEQYFGTINLFS</sequence>
<comment type="caution">
    <text evidence="10">The sequence shown here is derived from an EMBL/GenBank/DDBJ whole genome shotgun (WGS) entry which is preliminary data.</text>
</comment>
<comment type="subcellular location">
    <subcellularLocation>
        <location evidence="1">Secreted</location>
        <location evidence="1">Cell wall</location>
    </subcellularLocation>
</comment>
<feature type="chain" id="PRO_5044694562" evidence="9">
    <location>
        <begin position="17"/>
        <end position="463"/>
    </location>
</feature>
<dbReference type="GO" id="GO:0071555">
    <property type="term" value="P:cell wall organization"/>
    <property type="evidence" value="ECO:0007669"/>
    <property type="project" value="TreeGrafter"/>
</dbReference>
<dbReference type="GO" id="GO:0005576">
    <property type="term" value="C:extracellular region"/>
    <property type="evidence" value="ECO:0007669"/>
    <property type="project" value="TreeGrafter"/>
</dbReference>
<keyword evidence="7" id="KW-0326">Glycosidase</keyword>
<evidence type="ECO:0000256" key="9">
    <source>
        <dbReference type="SAM" id="SignalP"/>
    </source>
</evidence>
<dbReference type="GO" id="GO:0009986">
    <property type="term" value="C:cell surface"/>
    <property type="evidence" value="ECO:0007669"/>
    <property type="project" value="TreeGrafter"/>
</dbReference>
<evidence type="ECO:0000313" key="11">
    <source>
        <dbReference type="Proteomes" id="UP000590412"/>
    </source>
</evidence>
<keyword evidence="4" id="KW-0964">Secreted</keyword>
<dbReference type="GO" id="GO:0009277">
    <property type="term" value="C:fungal-type cell wall"/>
    <property type="evidence" value="ECO:0007669"/>
    <property type="project" value="EnsemblFungi"/>
</dbReference>
<evidence type="ECO:0000256" key="5">
    <source>
        <dbReference type="ARBA" id="ARBA00022729"/>
    </source>
</evidence>
<evidence type="ECO:0000256" key="8">
    <source>
        <dbReference type="SAM" id="MobiDB-lite"/>
    </source>
</evidence>
<evidence type="ECO:0000256" key="1">
    <source>
        <dbReference type="ARBA" id="ARBA00004191"/>
    </source>
</evidence>
<evidence type="ECO:0000256" key="3">
    <source>
        <dbReference type="ARBA" id="ARBA00022512"/>
    </source>
</evidence>
<evidence type="ECO:0000256" key="6">
    <source>
        <dbReference type="ARBA" id="ARBA00022801"/>
    </source>
</evidence>
<feature type="compositionally biased region" description="Low complexity" evidence="8">
    <location>
        <begin position="86"/>
        <end position="204"/>
    </location>
</feature>
<name>A0A8X7NL73_CANPA</name>
<dbReference type="Proteomes" id="UP000590412">
    <property type="component" value="Unassembled WGS sequence"/>
</dbReference>
<protein>
    <submittedName>
        <fullName evidence="10">Transcription factor PAP1 family protein</fullName>
    </submittedName>
</protein>
<evidence type="ECO:0000256" key="4">
    <source>
        <dbReference type="ARBA" id="ARBA00022525"/>
    </source>
</evidence>
<comment type="similarity">
    <text evidence="2">Belongs to the glycosyl hydrolase 17 family.</text>
</comment>
<feature type="signal peptide" evidence="9">
    <location>
        <begin position="1"/>
        <end position="16"/>
    </location>
</feature>
<dbReference type="AlphaFoldDB" id="A0A8X7NL73"/>
<accession>A0A8X7NL73</accession>
<organism evidence="10 11">
    <name type="scientific">Candida parapsilosis</name>
    <name type="common">Yeast</name>
    <dbReference type="NCBI Taxonomy" id="5480"/>
    <lineage>
        <taxon>Eukaryota</taxon>
        <taxon>Fungi</taxon>
        <taxon>Dikarya</taxon>
        <taxon>Ascomycota</taxon>
        <taxon>Saccharomycotina</taxon>
        <taxon>Pichiomycetes</taxon>
        <taxon>Debaryomycetaceae</taxon>
        <taxon>Candida/Lodderomyces clade</taxon>
        <taxon>Candida</taxon>
    </lineage>
</organism>
<dbReference type="PANTHER" id="PTHR16631">
    <property type="entry name" value="GLUCAN 1,3-BETA-GLUCOSIDASE"/>
    <property type="match status" value="1"/>
</dbReference>
<evidence type="ECO:0000313" key="10">
    <source>
        <dbReference type="EMBL" id="KAF6048838.1"/>
    </source>
</evidence>
<dbReference type="FunFam" id="3.20.20.80:FF:000160">
    <property type="entry name" value="Probable beta-glucosidase btgE"/>
    <property type="match status" value="1"/>
</dbReference>
<reference evidence="10" key="1">
    <citation type="submission" date="2020-03" db="EMBL/GenBank/DDBJ databases">
        <title>FDA dAtabase for Regulatory Grade micrObial Sequences (FDA-ARGOS): Supporting development and validation of Infectious Disease Dx tests.</title>
        <authorList>
            <person name="Campos J."/>
            <person name="Goldberg B."/>
            <person name="Tallon L."/>
            <person name="Sadzewicz L."/>
            <person name="Vavikolanu K."/>
            <person name="Mehta A."/>
            <person name="Aluvathingal J."/>
            <person name="Nadendla S."/>
            <person name="Nandy P."/>
            <person name="Geyer C."/>
            <person name="Yan Y."/>
            <person name="Sichtig H."/>
        </authorList>
    </citation>
    <scope>NUCLEOTIDE SEQUENCE [LARGE SCALE GENOMIC DNA]</scope>
    <source>
        <strain evidence="10">FDAARGOS_652</strain>
    </source>
</reference>
<keyword evidence="5 9" id="KW-0732">Signal</keyword>
<feature type="region of interest" description="Disordered" evidence="8">
    <location>
        <begin position="81"/>
        <end position="216"/>
    </location>
</feature>
<dbReference type="OrthoDB" id="4082933at2759"/>
<keyword evidence="6" id="KW-0378">Hydrolase</keyword>
<dbReference type="GO" id="GO:0042973">
    <property type="term" value="F:glucan endo-1,3-beta-D-glucosidase activity"/>
    <property type="evidence" value="ECO:0007669"/>
    <property type="project" value="TreeGrafter"/>
</dbReference>
<evidence type="ECO:0000256" key="7">
    <source>
        <dbReference type="ARBA" id="ARBA00023295"/>
    </source>
</evidence>
<proteinExistence type="inferred from homology"/>
<dbReference type="SUPFAM" id="SSF51445">
    <property type="entry name" value="(Trans)glycosidases"/>
    <property type="match status" value="1"/>
</dbReference>
<keyword evidence="3" id="KW-0134">Cell wall</keyword>